<evidence type="ECO:0000313" key="2">
    <source>
        <dbReference type="Proteomes" id="UP000033220"/>
    </source>
</evidence>
<dbReference type="Proteomes" id="UP000033220">
    <property type="component" value="Chromosome DSM 122"/>
</dbReference>
<sequence length="106" mass="11861">MLETQNLFGHVGGGRFDTLLDAVHAYVHNLNTHPQYEGFRLARSQARAEGEKTLDGDRLAATLRGYSTRGMAYVADLRALMRDNTMASLDGARLGRVTPRRWAQAW</sequence>
<dbReference type="STRING" id="1150469.RSPPHO_00756"/>
<dbReference type="AlphaFoldDB" id="H6SQR7"/>
<keyword evidence="2" id="KW-1185">Reference proteome</keyword>
<reference evidence="1 2" key="1">
    <citation type="submission" date="2012-02" db="EMBL/GenBank/DDBJ databases">
        <title>Shotgun genome sequence of Phaeospirillum photometricum DSM 122.</title>
        <authorList>
            <person name="Duquesne K."/>
            <person name="Sturgis J."/>
        </authorList>
    </citation>
    <scope>NUCLEOTIDE SEQUENCE [LARGE SCALE GENOMIC DNA]</scope>
    <source>
        <strain evidence="2">DSM122</strain>
    </source>
</reference>
<dbReference type="EMBL" id="HE663493">
    <property type="protein sequence ID" value="CCG07382.1"/>
    <property type="molecule type" value="Genomic_DNA"/>
</dbReference>
<organism evidence="1 2">
    <name type="scientific">Pararhodospirillum photometricum DSM 122</name>
    <dbReference type="NCBI Taxonomy" id="1150469"/>
    <lineage>
        <taxon>Bacteria</taxon>
        <taxon>Pseudomonadati</taxon>
        <taxon>Pseudomonadota</taxon>
        <taxon>Alphaproteobacteria</taxon>
        <taxon>Rhodospirillales</taxon>
        <taxon>Rhodospirillaceae</taxon>
        <taxon>Pararhodospirillum</taxon>
    </lineage>
</organism>
<evidence type="ECO:0000313" key="1">
    <source>
        <dbReference type="EMBL" id="CCG07382.1"/>
    </source>
</evidence>
<dbReference type="HOGENOM" id="CLU_2221189_0_0_5"/>
<dbReference type="PANTHER" id="PTHR40572">
    <property type="entry name" value="PROTEIN BAX"/>
    <property type="match status" value="1"/>
</dbReference>
<protein>
    <submittedName>
        <fullName evidence="1">Uncharacterized FlgJ-related protein</fullName>
    </submittedName>
</protein>
<dbReference type="PANTHER" id="PTHR40572:SF1">
    <property type="entry name" value="PROTEIN BAX"/>
    <property type="match status" value="1"/>
</dbReference>
<dbReference type="InterPro" id="IPR053195">
    <property type="entry name" value="Bax-like"/>
</dbReference>
<proteinExistence type="predicted"/>
<gene>
    <name evidence="1" type="ORF">RSPPHO_00756</name>
</gene>
<dbReference type="KEGG" id="rpm:RSPPHO_00756"/>
<accession>H6SQR7</accession>
<name>H6SQR7_PARPM</name>
<dbReference type="eggNOG" id="COG2992">
    <property type="taxonomic scope" value="Bacteria"/>
</dbReference>